<keyword evidence="4" id="KW-1185">Reference proteome</keyword>
<keyword evidence="3" id="KW-0808">Transferase</keyword>
<dbReference type="Gene3D" id="3.90.1200.10">
    <property type="match status" value="1"/>
</dbReference>
<dbReference type="Gene3D" id="3.30.200.20">
    <property type="entry name" value="Phosphorylase Kinase, domain 1"/>
    <property type="match status" value="1"/>
</dbReference>
<keyword evidence="1" id="KW-0175">Coiled coil</keyword>
<evidence type="ECO:0000313" key="4">
    <source>
        <dbReference type="Proteomes" id="UP000190625"/>
    </source>
</evidence>
<dbReference type="Pfam" id="PF01636">
    <property type="entry name" value="APH"/>
    <property type="match status" value="1"/>
</dbReference>
<protein>
    <submittedName>
        <fullName evidence="3">Ser/Thr protein kinase RdoA involved in Cpx stress response, MazF antagonist</fullName>
    </submittedName>
</protein>
<feature type="coiled-coil region" evidence="1">
    <location>
        <begin position="171"/>
        <end position="198"/>
    </location>
</feature>
<name>A0A1T4K5F5_9FIRM</name>
<dbReference type="GO" id="GO:0016301">
    <property type="term" value="F:kinase activity"/>
    <property type="evidence" value="ECO:0007669"/>
    <property type="project" value="UniProtKB-KW"/>
</dbReference>
<dbReference type="InterPro" id="IPR011009">
    <property type="entry name" value="Kinase-like_dom_sf"/>
</dbReference>
<sequence length="339" mass="39716">MSSELTKEEILQQIKEYTVKEEFKKALRITEAPKVSFLAQGEYNINYLLETSKEKFVLRLNTGSQMHLDNQIKYEYQALEYLVSSNVTPTPLLLDDSCEELPFGLLVMSYLPGRSLVYERDLIKGAKVLANVHQVSVPKENQLIVEEKPLSGIWEECSKLIPTYLESSLGKIEVKRVLNRMINDLDKLRNQEEDIMNILPFSIVNTEVNSGNFIIDNDKGYLVDWEKPLVTTPLQDLSHFMVPTTTLWKTDYRMTKEDRECFIKVYCQERGFGSNKFQEIKEALDIFDKYSTMRGISWSAMAWVEYQQPDRLLKNQYTFEKMDMYLQEEFLVELFSEFE</sequence>
<reference evidence="4" key="1">
    <citation type="submission" date="2017-02" db="EMBL/GenBank/DDBJ databases">
        <authorList>
            <person name="Varghese N."/>
            <person name="Submissions S."/>
        </authorList>
    </citation>
    <scope>NUCLEOTIDE SEQUENCE [LARGE SCALE GENOMIC DNA]</scope>
    <source>
        <strain evidence="4">ATCC BAA-73</strain>
    </source>
</reference>
<dbReference type="InterPro" id="IPR002575">
    <property type="entry name" value="Aminoglycoside_PTrfase"/>
</dbReference>
<dbReference type="AlphaFoldDB" id="A0A1T4K5F5"/>
<dbReference type="OrthoDB" id="3171511at2"/>
<feature type="domain" description="Aminoglycoside phosphotransferase" evidence="2">
    <location>
        <begin position="35"/>
        <end position="241"/>
    </location>
</feature>
<accession>A0A1T4K5F5</accession>
<dbReference type="Proteomes" id="UP000190625">
    <property type="component" value="Unassembled WGS sequence"/>
</dbReference>
<organism evidence="3 4">
    <name type="scientific">Selenihalanaerobacter shriftii</name>
    <dbReference type="NCBI Taxonomy" id="142842"/>
    <lineage>
        <taxon>Bacteria</taxon>
        <taxon>Bacillati</taxon>
        <taxon>Bacillota</taxon>
        <taxon>Clostridia</taxon>
        <taxon>Halanaerobiales</taxon>
        <taxon>Halobacteroidaceae</taxon>
        <taxon>Selenihalanaerobacter</taxon>
    </lineage>
</organism>
<dbReference type="STRING" id="142842.SAMN02745118_00623"/>
<proteinExistence type="predicted"/>
<dbReference type="EMBL" id="FUWM01000005">
    <property type="protein sequence ID" value="SJZ37688.1"/>
    <property type="molecule type" value="Genomic_DNA"/>
</dbReference>
<dbReference type="RefSeq" id="WP_078809123.1">
    <property type="nucleotide sequence ID" value="NZ_FUWM01000005.1"/>
</dbReference>
<dbReference type="SUPFAM" id="SSF56112">
    <property type="entry name" value="Protein kinase-like (PK-like)"/>
    <property type="match status" value="1"/>
</dbReference>
<gene>
    <name evidence="3" type="ORF">SAMN02745118_00623</name>
</gene>
<evidence type="ECO:0000259" key="2">
    <source>
        <dbReference type="Pfam" id="PF01636"/>
    </source>
</evidence>
<evidence type="ECO:0000313" key="3">
    <source>
        <dbReference type="EMBL" id="SJZ37688.1"/>
    </source>
</evidence>
<evidence type="ECO:0000256" key="1">
    <source>
        <dbReference type="SAM" id="Coils"/>
    </source>
</evidence>
<keyword evidence="3" id="KW-0418">Kinase</keyword>